<feature type="binding site" evidence="4">
    <location>
        <position position="193"/>
    </location>
    <ligand>
        <name>substrate</name>
    </ligand>
</feature>
<dbReference type="Pfam" id="PF09663">
    <property type="entry name" value="Amido_AtzD_TrzD"/>
    <property type="match status" value="1"/>
</dbReference>
<dbReference type="GO" id="GO:0016812">
    <property type="term" value="F:hydrolase activity, acting on carbon-nitrogen (but not peptide) bonds, in cyclic amides"/>
    <property type="evidence" value="ECO:0007669"/>
    <property type="project" value="UniProtKB-UniRule"/>
</dbReference>
<dbReference type="InterPro" id="IPR043006">
    <property type="entry name" value="AtzD/Barbiturase_RUB"/>
</dbReference>
<comment type="domain">
    <text evidence="4">The monomer structure is formed from three repeating units (RUs) that share the same structure as one another. The monomer and the active site possess nearly threefold rotational symmetry, to the extent that the active site possesses three potential Ser-Lys catalytic dyads, but one of the 3 active site surfaces varies in composition suggesting it is involved in confering substrate specificity.</text>
</comment>
<feature type="active site" evidence="4">
    <location>
        <position position="161"/>
    </location>
</feature>
<feature type="binding site" evidence="4">
    <location>
        <begin position="82"/>
        <end position="83"/>
    </location>
    <ligand>
        <name>substrate</name>
    </ligand>
</feature>
<comment type="subunit">
    <text evidence="2 4">Homotetramer.</text>
</comment>
<name>A0A5C4L7J3_9HYPH</name>
<dbReference type="EC" id="3.5.2.-" evidence="4"/>
<dbReference type="Gene3D" id="3.30.1330.170">
    <property type="entry name" value="Cyanuric acid hydrolase/Barbiturase, RU A"/>
    <property type="match status" value="1"/>
</dbReference>
<feature type="region of interest" description="RU C" evidence="4">
    <location>
        <begin position="254"/>
        <end position="372"/>
    </location>
</feature>
<gene>
    <name evidence="5" type="ORF">FF100_32790</name>
</gene>
<evidence type="ECO:0000256" key="3">
    <source>
        <dbReference type="ARBA" id="ARBA00022801"/>
    </source>
</evidence>
<dbReference type="AlphaFoldDB" id="A0A5C4L7J3"/>
<dbReference type="Proteomes" id="UP000305267">
    <property type="component" value="Unassembled WGS sequence"/>
</dbReference>
<organism evidence="5 6">
    <name type="scientific">Methylobacterium terricola</name>
    <dbReference type="NCBI Taxonomy" id="2583531"/>
    <lineage>
        <taxon>Bacteria</taxon>
        <taxon>Pseudomonadati</taxon>
        <taxon>Pseudomonadota</taxon>
        <taxon>Alphaproteobacteria</taxon>
        <taxon>Hyphomicrobiales</taxon>
        <taxon>Methylobacteriaceae</taxon>
        <taxon>Methylobacterium</taxon>
    </lineage>
</organism>
<dbReference type="RefSeq" id="WP_139040217.1">
    <property type="nucleotide sequence ID" value="NZ_VDDA01000037.1"/>
</dbReference>
<dbReference type="Gene3D" id="3.30.1330.180">
    <property type="entry name" value="Cyanuric acid hydrolase/Barbiturase, RU B"/>
    <property type="match status" value="1"/>
</dbReference>
<dbReference type="InterPro" id="IPR043008">
    <property type="entry name" value="AtzD/Barbiturase_RUA"/>
</dbReference>
<keyword evidence="6" id="KW-1185">Reference proteome</keyword>
<comment type="similarity">
    <text evidence="1 4">Belongs to the cyclic amide hydrolase (CyAH) family.</text>
</comment>
<reference evidence="5 6" key="1">
    <citation type="submission" date="2019-06" db="EMBL/GenBank/DDBJ databases">
        <title>Genome of Methylobacterium sp. 17Sr1-39.</title>
        <authorList>
            <person name="Seo T."/>
        </authorList>
    </citation>
    <scope>NUCLEOTIDE SEQUENCE [LARGE SCALE GENOMIC DNA]</scope>
    <source>
        <strain evidence="5 6">17Sr1-39</strain>
    </source>
</reference>
<dbReference type="HAMAP" id="MF_01989">
    <property type="entry name" value="Cyc_amidohydrol"/>
    <property type="match status" value="1"/>
</dbReference>
<comment type="caution">
    <text evidence="5">The sequence shown here is derived from an EMBL/GenBank/DDBJ whole genome shotgun (WGS) entry which is preliminary data.</text>
</comment>
<feature type="region of interest" description="RU B" evidence="4">
    <location>
        <begin position="111"/>
        <end position="248"/>
    </location>
</feature>
<feature type="region of interest" description="RU A" evidence="4">
    <location>
        <begin position="1"/>
        <end position="102"/>
    </location>
</feature>
<feature type="binding site" evidence="4">
    <location>
        <position position="51"/>
    </location>
    <ligand>
        <name>substrate</name>
    </ligand>
</feature>
<evidence type="ECO:0000256" key="4">
    <source>
        <dbReference type="HAMAP-Rule" id="MF_01989"/>
    </source>
</evidence>
<evidence type="ECO:0000256" key="2">
    <source>
        <dbReference type="ARBA" id="ARBA00011881"/>
    </source>
</evidence>
<comment type="function">
    <text evidence="4">Cyclic amide hydrolase of unknown substrate specificity. Catalyzes the hydrolytic ring-opening of a cyclic amide. Does not act on cyanuric acid nor barbituric acid.</text>
</comment>
<dbReference type="Gene3D" id="3.30.1330.160">
    <property type="entry name" value="Cyanuric acid hydrolase/Barbituras, RU C"/>
    <property type="match status" value="1"/>
</dbReference>
<evidence type="ECO:0000313" key="5">
    <source>
        <dbReference type="EMBL" id="TNC07297.1"/>
    </source>
</evidence>
<feature type="binding site" evidence="4">
    <location>
        <begin position="351"/>
        <end position="352"/>
    </location>
    <ligand>
        <name>substrate</name>
    </ligand>
</feature>
<dbReference type="InterPro" id="IPR043007">
    <property type="entry name" value="AtzD/Barbiturase_RUC"/>
</dbReference>
<evidence type="ECO:0000313" key="6">
    <source>
        <dbReference type="Proteomes" id="UP000305267"/>
    </source>
</evidence>
<feature type="active site" description="Nucleophile" evidence="4">
    <location>
        <position position="231"/>
    </location>
</feature>
<dbReference type="InterPro" id="IPR014086">
    <property type="entry name" value="AtzD/Barbiturase"/>
</dbReference>
<dbReference type="OrthoDB" id="569708at2"/>
<dbReference type="NCBIfam" id="TIGR02714">
    <property type="entry name" value="amido_AtzD_TrzD"/>
    <property type="match status" value="1"/>
</dbReference>
<feature type="binding site" evidence="4">
    <location>
        <begin position="231"/>
        <end position="232"/>
    </location>
    <ligand>
        <name>substrate</name>
    </ligand>
</feature>
<accession>A0A5C4L7J3</accession>
<protein>
    <recommendedName>
        <fullName evidence="4">Cyclic amide hydrolase</fullName>
        <shortName evidence="4">CyAH</shortName>
        <ecNumber evidence="4">3.5.2.-</ecNumber>
    </recommendedName>
    <alternativeName>
        <fullName evidence="4">Ring-opening amidohydrolase</fullName>
    </alternativeName>
</protein>
<keyword evidence="3 4" id="KW-0378">Hydrolase</keyword>
<comment type="caution">
    <text evidence="4">Lacks conserved residue(s) required for the propagation of feature annotation.</text>
</comment>
<sequence length="372" mass="38125">MKIGVHKVAMAAPNDVSELAALIVAGTVDPARIVALIGKTEGNGGANDFTRGYATLSYQLLLAPLLGLSPEEVGHRIAFVWSGGTEGVLSPHATVLTRDESIAPPVAGDKRLALGIATTRTILPEEVGTMVQVREVARAVRVALDQAGIAEPADVHYVQVKGPLLTPAAVAEAEARGRPTVTRDPNGSKPYARGATALGVALALGEVAEEALSDAAIARRLDLFSKVASTSAGGELTACEVLLFGNSPSATSDFRIGHAVLRDAIDADAVIEAIGSADPESGSPGSGRLDAAARSRIAAIFAKAEASPTGRIRGRRNTMLSDADIHYERHARAALGAVIASVTGDPALFVSGGTEHQCGPGEAPIAAIVQVR</sequence>
<feature type="binding site" evidence="4">
    <location>
        <position position="332"/>
    </location>
    <ligand>
        <name>substrate</name>
    </ligand>
</feature>
<proteinExistence type="inferred from homology"/>
<evidence type="ECO:0000256" key="1">
    <source>
        <dbReference type="ARBA" id="ARBA00010947"/>
    </source>
</evidence>
<dbReference type="EMBL" id="VDDA01000037">
    <property type="protein sequence ID" value="TNC07297.1"/>
    <property type="molecule type" value="Genomic_DNA"/>
</dbReference>